<evidence type="ECO:0000313" key="4">
    <source>
        <dbReference type="EMBL" id="CAE6862072.1"/>
    </source>
</evidence>
<reference evidence="4 5" key="1">
    <citation type="submission" date="2021-02" db="EMBL/GenBank/DDBJ databases">
        <authorList>
            <person name="Vanwijnsberghe S."/>
        </authorList>
    </citation>
    <scope>NUCLEOTIDE SEQUENCE [LARGE SCALE GENOMIC DNA]</scope>
    <source>
        <strain evidence="4 5">R-69658</strain>
    </source>
</reference>
<evidence type="ECO:0000313" key="5">
    <source>
        <dbReference type="Proteomes" id="UP000674425"/>
    </source>
</evidence>
<evidence type="ECO:0000256" key="1">
    <source>
        <dbReference type="ARBA" id="ARBA00023125"/>
    </source>
</evidence>
<dbReference type="Gene3D" id="2.40.50.140">
    <property type="entry name" value="Nucleic acid-binding proteins"/>
    <property type="match status" value="1"/>
</dbReference>
<gene>
    <name evidence="4" type="ORF">R69658_07666</name>
</gene>
<evidence type="ECO:0000256" key="2">
    <source>
        <dbReference type="PROSITE-ProRule" id="PRU00252"/>
    </source>
</evidence>
<protein>
    <recommendedName>
        <fullName evidence="6">Single-stranded DNA-binding protein</fullName>
    </recommendedName>
</protein>
<dbReference type="InterPro" id="IPR000424">
    <property type="entry name" value="Primosome_PriB/ssb"/>
</dbReference>
<dbReference type="PROSITE" id="PS50935">
    <property type="entry name" value="SSB"/>
    <property type="match status" value="1"/>
</dbReference>
<evidence type="ECO:0008006" key="6">
    <source>
        <dbReference type="Google" id="ProtNLM"/>
    </source>
</evidence>
<accession>A0ABN7NFQ4</accession>
<name>A0ABN7NFQ4_9BURK</name>
<dbReference type="Proteomes" id="UP000674425">
    <property type="component" value="Unassembled WGS sequence"/>
</dbReference>
<dbReference type="SUPFAM" id="SSF50249">
    <property type="entry name" value="Nucleic acid-binding proteins"/>
    <property type="match status" value="1"/>
</dbReference>
<sequence length="143" mass="14960">MFDALVGGKLFKTPEERRSSSGKTYVTANVRSADGDGEGLFVNVVAFSDSAKAALLALEEGDSVSLAGTLKIGTYEARDGSVKPSVSMVASKVLTAYHVARKRKAVAEASTPTAESEPAMADETATTRVRAREAALVDDAVDF</sequence>
<keyword evidence="5" id="KW-1185">Reference proteome</keyword>
<dbReference type="InterPro" id="IPR012340">
    <property type="entry name" value="NA-bd_OB-fold"/>
</dbReference>
<dbReference type="EMBL" id="CAJNAU010000170">
    <property type="protein sequence ID" value="CAE6862072.1"/>
    <property type="molecule type" value="Genomic_DNA"/>
</dbReference>
<comment type="caution">
    <text evidence="4">The sequence shown here is derived from an EMBL/GenBank/DDBJ whole genome shotgun (WGS) entry which is preliminary data.</text>
</comment>
<evidence type="ECO:0000256" key="3">
    <source>
        <dbReference type="SAM" id="MobiDB-lite"/>
    </source>
</evidence>
<feature type="region of interest" description="Disordered" evidence="3">
    <location>
        <begin position="107"/>
        <end position="127"/>
    </location>
</feature>
<dbReference type="Pfam" id="PF00436">
    <property type="entry name" value="SSB"/>
    <property type="match status" value="1"/>
</dbReference>
<organism evidence="4 5">
    <name type="scientific">Paraburkholderia aspalathi</name>
    <dbReference type="NCBI Taxonomy" id="1324617"/>
    <lineage>
        <taxon>Bacteria</taxon>
        <taxon>Pseudomonadati</taxon>
        <taxon>Pseudomonadota</taxon>
        <taxon>Betaproteobacteria</taxon>
        <taxon>Burkholderiales</taxon>
        <taxon>Burkholderiaceae</taxon>
        <taxon>Paraburkholderia</taxon>
    </lineage>
</organism>
<dbReference type="RefSeq" id="WP_200622622.1">
    <property type="nucleotide sequence ID" value="NZ_CAJNAU010000170.1"/>
</dbReference>
<proteinExistence type="predicted"/>
<keyword evidence="1 2" id="KW-0238">DNA-binding</keyword>